<evidence type="ECO:0000313" key="2">
    <source>
        <dbReference type="EMBL" id="QHT12952.1"/>
    </source>
</evidence>
<feature type="compositionally biased region" description="Basic residues" evidence="1">
    <location>
        <begin position="58"/>
        <end position="82"/>
    </location>
</feature>
<dbReference type="EMBL" id="MN739553">
    <property type="protein sequence ID" value="QHT12952.1"/>
    <property type="molecule type" value="Genomic_DNA"/>
</dbReference>
<organism evidence="2">
    <name type="scientific">viral metagenome</name>
    <dbReference type="NCBI Taxonomy" id="1070528"/>
    <lineage>
        <taxon>unclassified sequences</taxon>
        <taxon>metagenomes</taxon>
        <taxon>organismal metagenomes</taxon>
    </lineage>
</organism>
<evidence type="ECO:0000256" key="1">
    <source>
        <dbReference type="SAM" id="MobiDB-lite"/>
    </source>
</evidence>
<proteinExistence type="predicted"/>
<accession>A0A6C0D9C0</accession>
<dbReference type="AlphaFoldDB" id="A0A6C0D9C0"/>
<feature type="region of interest" description="Disordered" evidence="1">
    <location>
        <begin position="35"/>
        <end position="82"/>
    </location>
</feature>
<sequence>MANDWMNLVKKTFNEGRAKDKTYSYKQAMSDARITYKSSSSKGSTSTDEASPNVETKTKKHRKKSRKGKKGGKSRKCRKSKK</sequence>
<name>A0A6C0D9C0_9ZZZZ</name>
<protein>
    <submittedName>
        <fullName evidence="2">Uncharacterized protein</fullName>
    </submittedName>
</protein>
<feature type="compositionally biased region" description="Low complexity" evidence="1">
    <location>
        <begin position="37"/>
        <end position="47"/>
    </location>
</feature>
<reference evidence="2" key="1">
    <citation type="journal article" date="2020" name="Nature">
        <title>Giant virus diversity and host interactions through global metagenomics.</title>
        <authorList>
            <person name="Schulz F."/>
            <person name="Roux S."/>
            <person name="Paez-Espino D."/>
            <person name="Jungbluth S."/>
            <person name="Walsh D.A."/>
            <person name="Denef V.J."/>
            <person name="McMahon K.D."/>
            <person name="Konstantinidis K.T."/>
            <person name="Eloe-Fadrosh E.A."/>
            <person name="Kyrpides N.C."/>
            <person name="Woyke T."/>
        </authorList>
    </citation>
    <scope>NUCLEOTIDE SEQUENCE</scope>
    <source>
        <strain evidence="2">GVMAG-M-3300023174-130</strain>
    </source>
</reference>